<evidence type="ECO:0008006" key="3">
    <source>
        <dbReference type="Google" id="ProtNLM"/>
    </source>
</evidence>
<proteinExistence type="predicted"/>
<dbReference type="EMBL" id="JACXVP010000010">
    <property type="protein sequence ID" value="KAG5579903.1"/>
    <property type="molecule type" value="Genomic_DNA"/>
</dbReference>
<keyword evidence="2" id="KW-1185">Reference proteome</keyword>
<reference evidence="1 2" key="1">
    <citation type="submission" date="2020-09" db="EMBL/GenBank/DDBJ databases">
        <title>De no assembly of potato wild relative species, Solanum commersonii.</title>
        <authorList>
            <person name="Cho K."/>
        </authorList>
    </citation>
    <scope>NUCLEOTIDE SEQUENCE [LARGE SCALE GENOMIC DNA]</scope>
    <source>
        <strain evidence="1">LZ3.2</strain>
        <tissue evidence="1">Leaf</tissue>
    </source>
</reference>
<evidence type="ECO:0000313" key="1">
    <source>
        <dbReference type="EMBL" id="KAG5579903.1"/>
    </source>
</evidence>
<protein>
    <recommendedName>
        <fullName evidence="3">DUF4283 domain-containing protein</fullName>
    </recommendedName>
</protein>
<dbReference type="PANTHER" id="PTHR34427:SF10">
    <property type="entry name" value="DUF4283 DOMAIN-CONTAINING PROTEIN"/>
    <property type="match status" value="1"/>
</dbReference>
<gene>
    <name evidence="1" type="ORF">H5410_050530</name>
</gene>
<comment type="caution">
    <text evidence="1">The sequence shown here is derived from an EMBL/GenBank/DDBJ whole genome shotgun (WGS) entry which is preliminary data.</text>
</comment>
<dbReference type="AlphaFoldDB" id="A0A9J5WX17"/>
<dbReference type="OrthoDB" id="1745573at2759"/>
<dbReference type="PANTHER" id="PTHR34427">
    <property type="entry name" value="DUF4283 DOMAIN PROTEIN"/>
    <property type="match status" value="1"/>
</dbReference>
<dbReference type="Proteomes" id="UP000824120">
    <property type="component" value="Chromosome 10"/>
</dbReference>
<name>A0A9J5WX17_SOLCO</name>
<accession>A0A9J5WX17</accession>
<evidence type="ECO:0000313" key="2">
    <source>
        <dbReference type="Proteomes" id="UP000824120"/>
    </source>
</evidence>
<sequence length="351" mass="41226">MVLSRGALGWVCKRLTEASEIREKTDKLWRCRDFSTNFFIAEVWYDWVESARHHMRRMVLSRGALDWVCKRLTEASEIREKADKSWRWEKLSKKIEAFINRGTKQTKTLKLSGKVDYAANKGGGGSYRDVLQKSKWTRIEKELAEEGNDTPTRNNVRRWAQQTWNGAHGVQSKKAIEHVLMGDWRRQRGRLKLQWWSSTTGAFPITHEFKWFWIRVLGLPLHLWSKIIMKEIGDRCAGWIETEEETDFKNHLCWARIRVKEAPVTFCKKYDEGACTSKEREKGGYRERNPSDLSRCRNIHRSEKLPVKPNREYKVFLVKAVTGVEKSQKGPLRANRRPLGFKPWTKSFGPV</sequence>
<organism evidence="1 2">
    <name type="scientific">Solanum commersonii</name>
    <name type="common">Commerson's wild potato</name>
    <name type="synonym">Commerson's nightshade</name>
    <dbReference type="NCBI Taxonomy" id="4109"/>
    <lineage>
        <taxon>Eukaryota</taxon>
        <taxon>Viridiplantae</taxon>
        <taxon>Streptophyta</taxon>
        <taxon>Embryophyta</taxon>
        <taxon>Tracheophyta</taxon>
        <taxon>Spermatophyta</taxon>
        <taxon>Magnoliopsida</taxon>
        <taxon>eudicotyledons</taxon>
        <taxon>Gunneridae</taxon>
        <taxon>Pentapetalae</taxon>
        <taxon>asterids</taxon>
        <taxon>lamiids</taxon>
        <taxon>Solanales</taxon>
        <taxon>Solanaceae</taxon>
        <taxon>Solanoideae</taxon>
        <taxon>Solaneae</taxon>
        <taxon>Solanum</taxon>
    </lineage>
</organism>